<evidence type="ECO:0000256" key="3">
    <source>
        <dbReference type="ARBA" id="ARBA00023163"/>
    </source>
</evidence>
<dbReference type="PROSITE" id="PS50949">
    <property type="entry name" value="HTH_GNTR"/>
    <property type="match status" value="1"/>
</dbReference>
<feature type="domain" description="HTH gntR-type" evidence="5">
    <location>
        <begin position="22"/>
        <end position="89"/>
    </location>
</feature>
<sequence length="245" mass="26044">MQSSPGAAPRAAEAQSRTPAAGRRADQVHLALRRAVLFRNLLPGDHLLEQTLAAEHGCSQGTVREALLRLAEEGLVERRGYRGTVVTDTSLPEAAGMVRVRLSIERGVAHRLAAGEGDLSDPRLARILDAMDAAHAAGDLYLCSELDREFHAALAEVAGMGLLRPMLWRCALHIHRYTLGGLEVPRPFFQEAGVGDEHRALLAQLSSGDAAAAAHAMADHLAQVLRRWAPSLLAAAGGEAAFGPA</sequence>
<dbReference type="STRING" id="1114924.SAMN05216258_102546"/>
<dbReference type="EMBL" id="FOQH01000002">
    <property type="protein sequence ID" value="SFH85186.1"/>
    <property type="molecule type" value="Genomic_DNA"/>
</dbReference>
<dbReference type="RefSeq" id="WP_092858689.1">
    <property type="nucleotide sequence ID" value="NZ_FOQH01000002.1"/>
</dbReference>
<evidence type="ECO:0000256" key="4">
    <source>
        <dbReference type="SAM" id="MobiDB-lite"/>
    </source>
</evidence>
<evidence type="ECO:0000256" key="2">
    <source>
        <dbReference type="ARBA" id="ARBA00023125"/>
    </source>
</evidence>
<evidence type="ECO:0000313" key="6">
    <source>
        <dbReference type="EMBL" id="SFH85186.1"/>
    </source>
</evidence>
<dbReference type="InterPro" id="IPR008920">
    <property type="entry name" value="TF_FadR/GntR_C"/>
</dbReference>
<evidence type="ECO:0000313" key="7">
    <source>
        <dbReference type="Proteomes" id="UP000199377"/>
    </source>
</evidence>
<keyword evidence="1" id="KW-0805">Transcription regulation</keyword>
<dbReference type="SMART" id="SM00345">
    <property type="entry name" value="HTH_GNTR"/>
    <property type="match status" value="1"/>
</dbReference>
<keyword evidence="2" id="KW-0238">DNA-binding</keyword>
<dbReference type="Gene3D" id="1.20.120.530">
    <property type="entry name" value="GntR ligand-binding domain-like"/>
    <property type="match status" value="1"/>
</dbReference>
<gene>
    <name evidence="6" type="ORF">SAMN05216258_102546</name>
</gene>
<dbReference type="SUPFAM" id="SSF48008">
    <property type="entry name" value="GntR ligand-binding domain-like"/>
    <property type="match status" value="1"/>
</dbReference>
<dbReference type="Proteomes" id="UP000199377">
    <property type="component" value="Unassembled WGS sequence"/>
</dbReference>
<protein>
    <submittedName>
        <fullName evidence="6">Transcriptional regulator, GntR family</fullName>
    </submittedName>
</protein>
<dbReference type="SUPFAM" id="SSF46785">
    <property type="entry name" value="Winged helix' DNA-binding domain"/>
    <property type="match status" value="1"/>
</dbReference>
<accession>A0A1I3DEW9</accession>
<dbReference type="CDD" id="cd07377">
    <property type="entry name" value="WHTH_GntR"/>
    <property type="match status" value="1"/>
</dbReference>
<dbReference type="GO" id="GO:0003677">
    <property type="term" value="F:DNA binding"/>
    <property type="evidence" value="ECO:0007669"/>
    <property type="project" value="UniProtKB-KW"/>
</dbReference>
<dbReference type="Pfam" id="PF00392">
    <property type="entry name" value="GntR"/>
    <property type="match status" value="1"/>
</dbReference>
<dbReference type="PANTHER" id="PTHR43537:SF45">
    <property type="entry name" value="GNTR FAMILY REGULATORY PROTEIN"/>
    <property type="match status" value="1"/>
</dbReference>
<reference evidence="6 7" key="1">
    <citation type="submission" date="2016-10" db="EMBL/GenBank/DDBJ databases">
        <authorList>
            <person name="de Groot N.N."/>
        </authorList>
    </citation>
    <scope>NUCLEOTIDE SEQUENCE [LARGE SCALE GENOMIC DNA]</scope>
    <source>
        <strain evidence="6 7">CGMCC 1.11030</strain>
    </source>
</reference>
<dbReference type="InterPro" id="IPR036390">
    <property type="entry name" value="WH_DNA-bd_sf"/>
</dbReference>
<dbReference type="InterPro" id="IPR011711">
    <property type="entry name" value="GntR_C"/>
</dbReference>
<dbReference type="InterPro" id="IPR036388">
    <property type="entry name" value="WH-like_DNA-bd_sf"/>
</dbReference>
<feature type="region of interest" description="Disordered" evidence="4">
    <location>
        <begin position="1"/>
        <end position="25"/>
    </location>
</feature>
<evidence type="ECO:0000256" key="1">
    <source>
        <dbReference type="ARBA" id="ARBA00023015"/>
    </source>
</evidence>
<dbReference type="PANTHER" id="PTHR43537">
    <property type="entry name" value="TRANSCRIPTIONAL REGULATOR, GNTR FAMILY"/>
    <property type="match status" value="1"/>
</dbReference>
<dbReference type="Pfam" id="PF07729">
    <property type="entry name" value="FCD"/>
    <property type="match status" value="1"/>
</dbReference>
<dbReference type="GO" id="GO:0003700">
    <property type="term" value="F:DNA-binding transcription factor activity"/>
    <property type="evidence" value="ECO:0007669"/>
    <property type="project" value="InterPro"/>
</dbReference>
<organism evidence="6 7">
    <name type="scientific">Albimonas pacifica</name>
    <dbReference type="NCBI Taxonomy" id="1114924"/>
    <lineage>
        <taxon>Bacteria</taxon>
        <taxon>Pseudomonadati</taxon>
        <taxon>Pseudomonadota</taxon>
        <taxon>Alphaproteobacteria</taxon>
        <taxon>Rhodobacterales</taxon>
        <taxon>Paracoccaceae</taxon>
        <taxon>Albimonas</taxon>
    </lineage>
</organism>
<dbReference type="AlphaFoldDB" id="A0A1I3DEW9"/>
<evidence type="ECO:0000259" key="5">
    <source>
        <dbReference type="PROSITE" id="PS50949"/>
    </source>
</evidence>
<dbReference type="Gene3D" id="1.10.10.10">
    <property type="entry name" value="Winged helix-like DNA-binding domain superfamily/Winged helix DNA-binding domain"/>
    <property type="match status" value="1"/>
</dbReference>
<keyword evidence="3" id="KW-0804">Transcription</keyword>
<dbReference type="SMART" id="SM00895">
    <property type="entry name" value="FCD"/>
    <property type="match status" value="1"/>
</dbReference>
<keyword evidence="7" id="KW-1185">Reference proteome</keyword>
<proteinExistence type="predicted"/>
<dbReference type="OrthoDB" id="6087511at2"/>
<dbReference type="InterPro" id="IPR000524">
    <property type="entry name" value="Tscrpt_reg_HTH_GntR"/>
</dbReference>
<name>A0A1I3DEW9_9RHOB</name>